<evidence type="ECO:0000256" key="2">
    <source>
        <dbReference type="ARBA" id="ARBA00007651"/>
    </source>
</evidence>
<keyword evidence="11" id="KW-1185">Reference proteome</keyword>
<gene>
    <name evidence="10" type="ORF">O6P43_005678</name>
</gene>
<dbReference type="Pfam" id="PF04535">
    <property type="entry name" value="CASP_dom"/>
    <property type="match status" value="1"/>
</dbReference>
<dbReference type="GO" id="GO:0005886">
    <property type="term" value="C:plasma membrane"/>
    <property type="evidence" value="ECO:0007669"/>
    <property type="project" value="UniProtKB-SubCell"/>
</dbReference>
<comment type="subcellular location">
    <subcellularLocation>
        <location evidence="1 8">Cell membrane</location>
        <topology evidence="1 8">Multi-pass membrane protein</topology>
    </subcellularLocation>
</comment>
<evidence type="ECO:0000256" key="6">
    <source>
        <dbReference type="ARBA" id="ARBA00022989"/>
    </source>
</evidence>
<protein>
    <recommendedName>
        <fullName evidence="8">CASP-like protein</fullName>
    </recommendedName>
</protein>
<keyword evidence="5 8" id="KW-0812">Transmembrane</keyword>
<feature type="transmembrane region" description="Helical" evidence="8">
    <location>
        <begin position="99"/>
        <end position="123"/>
    </location>
</feature>
<evidence type="ECO:0000313" key="10">
    <source>
        <dbReference type="EMBL" id="KAJ7975814.1"/>
    </source>
</evidence>
<evidence type="ECO:0000256" key="7">
    <source>
        <dbReference type="ARBA" id="ARBA00023136"/>
    </source>
</evidence>
<feature type="transmembrane region" description="Helical" evidence="8">
    <location>
        <begin position="184"/>
        <end position="207"/>
    </location>
</feature>
<evidence type="ECO:0000256" key="4">
    <source>
        <dbReference type="ARBA" id="ARBA00022475"/>
    </source>
</evidence>
<dbReference type="KEGG" id="qsa:O6P43_005678"/>
<reference evidence="10" key="1">
    <citation type="journal article" date="2023" name="Science">
        <title>Elucidation of the pathway for biosynthesis of saponin adjuvants from the soapbark tree.</title>
        <authorList>
            <person name="Reed J."/>
            <person name="Orme A."/>
            <person name="El-Demerdash A."/>
            <person name="Owen C."/>
            <person name="Martin L.B.B."/>
            <person name="Misra R.C."/>
            <person name="Kikuchi S."/>
            <person name="Rejzek M."/>
            <person name="Martin A.C."/>
            <person name="Harkess A."/>
            <person name="Leebens-Mack J."/>
            <person name="Louveau T."/>
            <person name="Stephenson M.J."/>
            <person name="Osbourn A."/>
        </authorList>
    </citation>
    <scope>NUCLEOTIDE SEQUENCE</scope>
    <source>
        <strain evidence="10">S10</strain>
    </source>
</reference>
<dbReference type="InterPro" id="IPR006702">
    <property type="entry name" value="CASP_dom"/>
</dbReference>
<feature type="transmembrane region" description="Helical" evidence="8">
    <location>
        <begin position="57"/>
        <end position="79"/>
    </location>
</feature>
<keyword evidence="4 8" id="KW-1003">Cell membrane</keyword>
<dbReference type="Proteomes" id="UP001163823">
    <property type="component" value="Chromosome 3"/>
</dbReference>
<evidence type="ECO:0000256" key="3">
    <source>
        <dbReference type="ARBA" id="ARBA00011489"/>
    </source>
</evidence>
<accession>A0AAD7Q6Q0</accession>
<name>A0AAD7Q6Q0_QUISA</name>
<keyword evidence="7 8" id="KW-0472">Membrane</keyword>
<comment type="subunit">
    <text evidence="3 8">Homodimer and heterodimers.</text>
</comment>
<evidence type="ECO:0000256" key="5">
    <source>
        <dbReference type="ARBA" id="ARBA00022692"/>
    </source>
</evidence>
<dbReference type="PANTHER" id="PTHR33573">
    <property type="entry name" value="CASP-LIKE PROTEIN 4A4"/>
    <property type="match status" value="1"/>
</dbReference>
<evidence type="ECO:0000313" key="11">
    <source>
        <dbReference type="Proteomes" id="UP001163823"/>
    </source>
</evidence>
<evidence type="ECO:0000256" key="1">
    <source>
        <dbReference type="ARBA" id="ARBA00004651"/>
    </source>
</evidence>
<dbReference type="AlphaFoldDB" id="A0AAD7Q6Q0"/>
<evidence type="ECO:0000259" key="9">
    <source>
        <dbReference type="Pfam" id="PF04535"/>
    </source>
</evidence>
<evidence type="ECO:0000256" key="8">
    <source>
        <dbReference type="RuleBase" id="RU361233"/>
    </source>
</evidence>
<dbReference type="PANTHER" id="PTHR33573:SF40">
    <property type="entry name" value="CASP-LIKE PROTEIN 4D2"/>
    <property type="match status" value="1"/>
</dbReference>
<feature type="transmembrane region" description="Helical" evidence="8">
    <location>
        <begin position="20"/>
        <end position="37"/>
    </location>
</feature>
<proteinExistence type="inferred from homology"/>
<comment type="caution">
    <text evidence="10">The sequence shown here is derived from an EMBL/GenBank/DDBJ whole genome shotgun (WGS) entry which is preliminary data.</text>
</comment>
<keyword evidence="6 8" id="KW-1133">Transmembrane helix</keyword>
<feature type="domain" description="Casparian strip membrane protein" evidence="9">
    <location>
        <begin position="49"/>
        <end position="194"/>
    </location>
</feature>
<comment type="similarity">
    <text evidence="2 8">Belongs to the Casparian strip membrane proteins (CASP) family.</text>
</comment>
<sequence length="211" mass="23453">MAKSTTTCFLNLGTDHHHHHHIYRLYIWLGFGIYMQLKMETSEATNTRGSRTVVLILRFLTFVFLFSSLIVLATNTATVQFQDGTQAKFKFQDVYTLRYMLATIVIGFAYNLLQMAMSIYHVIKGNHLLSGDAAYLFDFYADKVISYLLATGAAAGLGVSKDIHPILKEIVGLPLDSFFAKTNASASLLLLGFVTTAIASVFSSYSLPKKV</sequence>
<dbReference type="EMBL" id="JARAOO010000003">
    <property type="protein sequence ID" value="KAJ7975814.1"/>
    <property type="molecule type" value="Genomic_DNA"/>
</dbReference>
<organism evidence="10 11">
    <name type="scientific">Quillaja saponaria</name>
    <name type="common">Soap bark tree</name>
    <dbReference type="NCBI Taxonomy" id="32244"/>
    <lineage>
        <taxon>Eukaryota</taxon>
        <taxon>Viridiplantae</taxon>
        <taxon>Streptophyta</taxon>
        <taxon>Embryophyta</taxon>
        <taxon>Tracheophyta</taxon>
        <taxon>Spermatophyta</taxon>
        <taxon>Magnoliopsida</taxon>
        <taxon>eudicotyledons</taxon>
        <taxon>Gunneridae</taxon>
        <taxon>Pentapetalae</taxon>
        <taxon>rosids</taxon>
        <taxon>fabids</taxon>
        <taxon>Fabales</taxon>
        <taxon>Quillajaceae</taxon>
        <taxon>Quillaja</taxon>
    </lineage>
</organism>